<dbReference type="RefSeq" id="WP_121648964.1">
    <property type="nucleotide sequence ID" value="NZ_RCUX01000008.1"/>
</dbReference>
<dbReference type="GO" id="GO:0003700">
    <property type="term" value="F:DNA-binding transcription factor activity"/>
    <property type="evidence" value="ECO:0007669"/>
    <property type="project" value="InterPro"/>
</dbReference>
<dbReference type="AlphaFoldDB" id="A0A3L7A3U9"/>
<keyword evidence="2" id="KW-0238">DNA-binding</keyword>
<accession>A0A3L7A3U9</accession>
<sequence>MFLSIHPQSSQPLYEQLAGSVRAGILDGSISDGERLPSARDLAGSLDLNVHTVLRAYGMLREEGLLDLRRGRGAVITAPARDLDAVTAALDTLLDAAERAQLSPETLLSLVRSRLNPVPTRLDPEGPR</sequence>
<name>A0A3L7A3U9_9MICO</name>
<comment type="caution">
    <text evidence="5">The sequence shown here is derived from an EMBL/GenBank/DDBJ whole genome shotgun (WGS) entry which is preliminary data.</text>
</comment>
<dbReference type="PANTHER" id="PTHR38445">
    <property type="entry name" value="HTH-TYPE TRANSCRIPTIONAL REPRESSOR YTRA"/>
    <property type="match status" value="1"/>
</dbReference>
<dbReference type="SMART" id="SM00345">
    <property type="entry name" value="HTH_GNTR"/>
    <property type="match status" value="1"/>
</dbReference>
<dbReference type="OrthoDB" id="3192286at2"/>
<dbReference type="PROSITE" id="PS50949">
    <property type="entry name" value="HTH_GNTR"/>
    <property type="match status" value="1"/>
</dbReference>
<evidence type="ECO:0000256" key="2">
    <source>
        <dbReference type="ARBA" id="ARBA00023125"/>
    </source>
</evidence>
<dbReference type="CDD" id="cd07377">
    <property type="entry name" value="WHTH_GntR"/>
    <property type="match status" value="1"/>
</dbReference>
<dbReference type="SUPFAM" id="SSF46785">
    <property type="entry name" value="Winged helix' DNA-binding domain"/>
    <property type="match status" value="1"/>
</dbReference>
<keyword evidence="6" id="KW-1185">Reference proteome</keyword>
<reference evidence="5 6" key="1">
    <citation type="submission" date="2018-10" db="EMBL/GenBank/DDBJ databases">
        <authorList>
            <person name="Li J."/>
        </authorList>
    </citation>
    <scope>NUCLEOTIDE SEQUENCE [LARGE SCALE GENOMIC DNA]</scope>
    <source>
        <strain evidence="5 6">IF 016277</strain>
    </source>
</reference>
<dbReference type="GO" id="GO:0003677">
    <property type="term" value="F:DNA binding"/>
    <property type="evidence" value="ECO:0007669"/>
    <property type="project" value="UniProtKB-KW"/>
</dbReference>
<evidence type="ECO:0000259" key="4">
    <source>
        <dbReference type="PROSITE" id="PS50949"/>
    </source>
</evidence>
<organism evidence="5 6">
    <name type="scientific">Mycetocola tolaasinivorans</name>
    <dbReference type="NCBI Taxonomy" id="76635"/>
    <lineage>
        <taxon>Bacteria</taxon>
        <taxon>Bacillati</taxon>
        <taxon>Actinomycetota</taxon>
        <taxon>Actinomycetes</taxon>
        <taxon>Micrococcales</taxon>
        <taxon>Microbacteriaceae</taxon>
        <taxon>Mycetocola</taxon>
    </lineage>
</organism>
<dbReference type="Gene3D" id="1.10.10.10">
    <property type="entry name" value="Winged helix-like DNA-binding domain superfamily/Winged helix DNA-binding domain"/>
    <property type="match status" value="1"/>
</dbReference>
<keyword evidence="1" id="KW-0805">Transcription regulation</keyword>
<evidence type="ECO:0000313" key="6">
    <source>
        <dbReference type="Proteomes" id="UP000272503"/>
    </source>
</evidence>
<dbReference type="PANTHER" id="PTHR38445:SF7">
    <property type="entry name" value="GNTR-FAMILY TRANSCRIPTIONAL REGULATOR"/>
    <property type="match status" value="1"/>
</dbReference>
<evidence type="ECO:0000313" key="5">
    <source>
        <dbReference type="EMBL" id="RLP74959.1"/>
    </source>
</evidence>
<dbReference type="Pfam" id="PF00392">
    <property type="entry name" value="GntR"/>
    <property type="match status" value="1"/>
</dbReference>
<dbReference type="InterPro" id="IPR000524">
    <property type="entry name" value="Tscrpt_reg_HTH_GntR"/>
</dbReference>
<dbReference type="InterPro" id="IPR036388">
    <property type="entry name" value="WH-like_DNA-bd_sf"/>
</dbReference>
<dbReference type="EMBL" id="RCUX01000008">
    <property type="protein sequence ID" value="RLP74959.1"/>
    <property type="molecule type" value="Genomic_DNA"/>
</dbReference>
<proteinExistence type="predicted"/>
<evidence type="ECO:0000256" key="3">
    <source>
        <dbReference type="ARBA" id="ARBA00023163"/>
    </source>
</evidence>
<keyword evidence="3" id="KW-0804">Transcription</keyword>
<dbReference type="InterPro" id="IPR036390">
    <property type="entry name" value="WH_DNA-bd_sf"/>
</dbReference>
<gene>
    <name evidence="5" type="ORF">D9V32_11035</name>
</gene>
<protein>
    <submittedName>
        <fullName evidence="5">GntR family transcriptional regulator</fullName>
    </submittedName>
</protein>
<dbReference type="Proteomes" id="UP000272503">
    <property type="component" value="Unassembled WGS sequence"/>
</dbReference>
<evidence type="ECO:0000256" key="1">
    <source>
        <dbReference type="ARBA" id="ARBA00023015"/>
    </source>
</evidence>
<feature type="domain" description="HTH gntR-type" evidence="4">
    <location>
        <begin position="11"/>
        <end position="79"/>
    </location>
</feature>